<organism evidence="1 2">
    <name type="scientific">Trifolium medium</name>
    <dbReference type="NCBI Taxonomy" id="97028"/>
    <lineage>
        <taxon>Eukaryota</taxon>
        <taxon>Viridiplantae</taxon>
        <taxon>Streptophyta</taxon>
        <taxon>Embryophyta</taxon>
        <taxon>Tracheophyta</taxon>
        <taxon>Spermatophyta</taxon>
        <taxon>Magnoliopsida</taxon>
        <taxon>eudicotyledons</taxon>
        <taxon>Gunneridae</taxon>
        <taxon>Pentapetalae</taxon>
        <taxon>rosids</taxon>
        <taxon>fabids</taxon>
        <taxon>Fabales</taxon>
        <taxon>Fabaceae</taxon>
        <taxon>Papilionoideae</taxon>
        <taxon>50 kb inversion clade</taxon>
        <taxon>NPAAA clade</taxon>
        <taxon>Hologalegina</taxon>
        <taxon>IRL clade</taxon>
        <taxon>Trifolieae</taxon>
        <taxon>Trifolium</taxon>
    </lineage>
</organism>
<protein>
    <submittedName>
        <fullName evidence="1">Uncharacterized protein</fullName>
    </submittedName>
</protein>
<dbReference type="AlphaFoldDB" id="A0A392WCA3"/>
<comment type="caution">
    <text evidence="1">The sequence shown here is derived from an EMBL/GenBank/DDBJ whole genome shotgun (WGS) entry which is preliminary data.</text>
</comment>
<name>A0A392WCA3_9FABA</name>
<proteinExistence type="predicted"/>
<reference evidence="1 2" key="1">
    <citation type="journal article" date="2018" name="Front. Plant Sci.">
        <title>Red Clover (Trifolium pratense) and Zigzag Clover (T. medium) - A Picture of Genomic Similarities and Differences.</title>
        <authorList>
            <person name="Dluhosova J."/>
            <person name="Istvanek J."/>
            <person name="Nedelnik J."/>
            <person name="Repkova J."/>
        </authorList>
    </citation>
    <scope>NUCLEOTIDE SEQUENCE [LARGE SCALE GENOMIC DNA]</scope>
    <source>
        <strain evidence="2">cv. 10/8</strain>
        <tissue evidence="1">Leaf</tissue>
    </source>
</reference>
<accession>A0A392WCA3</accession>
<feature type="non-terminal residue" evidence="1">
    <location>
        <position position="1"/>
    </location>
</feature>
<sequence>AADDVARRHDISPGEICPAYFPVLASRPETY</sequence>
<dbReference type="EMBL" id="LXQA011462818">
    <property type="protein sequence ID" value="MCI98057.1"/>
    <property type="molecule type" value="Genomic_DNA"/>
</dbReference>
<evidence type="ECO:0000313" key="2">
    <source>
        <dbReference type="Proteomes" id="UP000265520"/>
    </source>
</evidence>
<evidence type="ECO:0000313" key="1">
    <source>
        <dbReference type="EMBL" id="MCI98057.1"/>
    </source>
</evidence>
<dbReference type="Proteomes" id="UP000265520">
    <property type="component" value="Unassembled WGS sequence"/>
</dbReference>
<keyword evidence="2" id="KW-1185">Reference proteome</keyword>